<name>A0ABS9UGG1_9BACL</name>
<organism evidence="1 2">
    <name type="scientific">Solibacillus palustris</name>
    <dbReference type="NCBI Taxonomy" id="2908203"/>
    <lineage>
        <taxon>Bacteria</taxon>
        <taxon>Bacillati</taxon>
        <taxon>Bacillota</taxon>
        <taxon>Bacilli</taxon>
        <taxon>Bacillales</taxon>
        <taxon>Caryophanaceae</taxon>
        <taxon>Solibacillus</taxon>
    </lineage>
</organism>
<dbReference type="EMBL" id="JAKZFC010000007">
    <property type="protein sequence ID" value="MCH7323446.1"/>
    <property type="molecule type" value="Genomic_DNA"/>
</dbReference>
<dbReference type="Proteomes" id="UP001316087">
    <property type="component" value="Unassembled WGS sequence"/>
</dbReference>
<protein>
    <recommendedName>
        <fullName evidence="3">DUF4030 domain-containing protein</fullName>
    </recommendedName>
</protein>
<gene>
    <name evidence="1" type="ORF">LZ480_16345</name>
</gene>
<sequence length="209" mass="23633">MLKKIWIAIVIFILSLILLYLLKVPSELDAHEVIQKPFISLEQATLNMIAETLHERYVGVDVKTTSNNQLVIQVVGDEAYFNSVKADMESLVRSEIKSTVLKDYSIVLNRFNWISDLSGGINKEAHQMLETLIIGLKDYQEIDYISTVQQQHIIIQTSLKGSDKHAQKVALEIEQKAKQLLNSMELKLSSIGDSFSIKIVNVEGFEINS</sequence>
<proteinExistence type="predicted"/>
<accession>A0ABS9UGG1</accession>
<keyword evidence="2" id="KW-1185">Reference proteome</keyword>
<dbReference type="RefSeq" id="WP_241370615.1">
    <property type="nucleotide sequence ID" value="NZ_JAKZFC010000007.1"/>
</dbReference>
<evidence type="ECO:0000313" key="1">
    <source>
        <dbReference type="EMBL" id="MCH7323446.1"/>
    </source>
</evidence>
<comment type="caution">
    <text evidence="1">The sequence shown here is derived from an EMBL/GenBank/DDBJ whole genome shotgun (WGS) entry which is preliminary data.</text>
</comment>
<reference evidence="1 2" key="1">
    <citation type="submission" date="2022-03" db="EMBL/GenBank/DDBJ databases">
        <authorList>
            <person name="Jo J.-H."/>
            <person name="Im W.-T."/>
        </authorList>
    </citation>
    <scope>NUCLEOTIDE SEQUENCE [LARGE SCALE GENOMIC DNA]</scope>
    <source>
        <strain evidence="1 2">MA9</strain>
    </source>
</reference>
<evidence type="ECO:0000313" key="2">
    <source>
        <dbReference type="Proteomes" id="UP001316087"/>
    </source>
</evidence>
<evidence type="ECO:0008006" key="3">
    <source>
        <dbReference type="Google" id="ProtNLM"/>
    </source>
</evidence>